<sequence>MGLSITGVLAWVIWRTYYLSHLPTFESKVKIGIGWAINSFFGTDLTLIGETKTKYLHKITIDDDTPSLKDQLVGDL</sequence>
<accession>S2EJL3</accession>
<reference evidence="1 2" key="1">
    <citation type="journal article" date="2012" name="J. Bacteriol.">
        <title>Genome Sequence of "Candidatus Nitrosoarchaeum limnia" BG20, a Low-Salinity Ammonia-Oxidizing Archaeon from the San Francisco Bay Estuary.</title>
        <authorList>
            <person name="Mosier A.C."/>
            <person name="Allen E.E."/>
            <person name="Kim M."/>
            <person name="Ferriera S."/>
            <person name="Francis C.A."/>
        </authorList>
    </citation>
    <scope>NUCLEOTIDE SEQUENCE [LARGE SCALE GENOMIC DNA]</scope>
    <source>
        <strain evidence="1 2">BG20</strain>
    </source>
</reference>
<gene>
    <name evidence="1" type="ORF">BG20_I1286</name>
</gene>
<name>S2EJL3_9ARCH</name>
<proteinExistence type="predicted"/>
<organism evidence="1 2">
    <name type="scientific">Candidatus Nitrosarchaeum limnium BG20</name>
    <dbReference type="NCBI Taxonomy" id="859192"/>
    <lineage>
        <taxon>Archaea</taxon>
        <taxon>Nitrososphaerota</taxon>
        <taxon>Nitrososphaeria</taxon>
        <taxon>Nitrosopumilales</taxon>
        <taxon>Nitrosopumilaceae</taxon>
        <taxon>Nitrosarchaeum</taxon>
    </lineage>
</organism>
<evidence type="ECO:0000313" key="1">
    <source>
        <dbReference type="EMBL" id="EPA04907.1"/>
    </source>
</evidence>
<dbReference type="Proteomes" id="UP000014065">
    <property type="component" value="Unassembled WGS sequence"/>
</dbReference>
<dbReference type="AlphaFoldDB" id="S2EJL3"/>
<keyword evidence="2" id="KW-1185">Reference proteome</keyword>
<dbReference type="EMBL" id="AHJG01000241">
    <property type="protein sequence ID" value="EPA04907.1"/>
    <property type="molecule type" value="Genomic_DNA"/>
</dbReference>
<protein>
    <submittedName>
        <fullName evidence="1">Uncharacterized protein</fullName>
    </submittedName>
</protein>
<comment type="caution">
    <text evidence="1">The sequence shown here is derived from an EMBL/GenBank/DDBJ whole genome shotgun (WGS) entry which is preliminary data.</text>
</comment>
<evidence type="ECO:0000313" key="2">
    <source>
        <dbReference type="Proteomes" id="UP000014065"/>
    </source>
</evidence>
<dbReference type="Gene3D" id="3.50.50.100">
    <property type="match status" value="1"/>
</dbReference>
<dbReference type="RefSeq" id="WP_010193944.1">
    <property type="nucleotide sequence ID" value="NZ_AHJG01000241.1"/>
</dbReference>